<organism evidence="2">
    <name type="scientific">Cacopsylla melanoneura</name>
    <dbReference type="NCBI Taxonomy" id="428564"/>
    <lineage>
        <taxon>Eukaryota</taxon>
        <taxon>Metazoa</taxon>
        <taxon>Ecdysozoa</taxon>
        <taxon>Arthropoda</taxon>
        <taxon>Hexapoda</taxon>
        <taxon>Insecta</taxon>
        <taxon>Pterygota</taxon>
        <taxon>Neoptera</taxon>
        <taxon>Paraneoptera</taxon>
        <taxon>Hemiptera</taxon>
        <taxon>Sternorrhyncha</taxon>
        <taxon>Psylloidea</taxon>
        <taxon>Psyllidae</taxon>
        <taxon>Psyllinae</taxon>
        <taxon>Cacopsylla</taxon>
    </lineage>
</organism>
<dbReference type="EMBL" id="HBUF01214721">
    <property type="protein sequence ID" value="CAG6666605.1"/>
    <property type="molecule type" value="Transcribed_RNA"/>
</dbReference>
<sequence>MALAARLTANLIDKRILKGMVDLKATINNILRDNTVAQRSSTLRLWVIFIFKKSPRATNPLFRGGVITLSDIIITYLKSLFRGGGGEKNKQKQLECPPDEPTKKERRKIHTKNMFSNYKKYSNIKILFKIVKNQ</sequence>
<proteinExistence type="predicted"/>
<protein>
    <submittedName>
        <fullName evidence="2">Uncharacterized protein</fullName>
    </submittedName>
</protein>
<name>A0A8D8SBF2_9HEMI</name>
<reference evidence="2" key="1">
    <citation type="submission" date="2021-05" db="EMBL/GenBank/DDBJ databases">
        <authorList>
            <person name="Alioto T."/>
            <person name="Alioto T."/>
            <person name="Gomez Garrido J."/>
        </authorList>
    </citation>
    <scope>NUCLEOTIDE SEQUENCE</scope>
</reference>
<evidence type="ECO:0000256" key="1">
    <source>
        <dbReference type="SAM" id="MobiDB-lite"/>
    </source>
</evidence>
<feature type="region of interest" description="Disordered" evidence="1">
    <location>
        <begin position="84"/>
        <end position="110"/>
    </location>
</feature>
<evidence type="ECO:0000313" key="2">
    <source>
        <dbReference type="EMBL" id="CAG6666606.1"/>
    </source>
</evidence>
<accession>A0A8D8SBF2</accession>
<dbReference type="EMBL" id="HBUF01214722">
    <property type="protein sequence ID" value="CAG6666606.1"/>
    <property type="molecule type" value="Transcribed_RNA"/>
</dbReference>
<dbReference type="AlphaFoldDB" id="A0A8D8SBF2"/>